<protein>
    <submittedName>
        <fullName evidence="1">PREDICTED: LOC109939386 isoform</fullName>
    </submittedName>
</protein>
<sequence>MRIFCQADLVRPSATQFATNYITINNILNKKAELRQLFTSEEWYNSRFSESEEGKIIESRVLDHRFWDAMERVQSINEPLCSILRIVDTEVVPTMPILYDMFHIMKEKISKLKGKKWLLKIINHKWDVTLSRPLHQA</sequence>
<gene>
    <name evidence="1" type="ORF">ALMOND_2B018862</name>
</gene>
<dbReference type="InterPro" id="IPR012337">
    <property type="entry name" value="RNaseH-like_sf"/>
</dbReference>
<dbReference type="AlphaFoldDB" id="A0A5E4GAZ3"/>
<organism evidence="1 2">
    <name type="scientific">Prunus dulcis</name>
    <name type="common">Almond</name>
    <name type="synonym">Amygdalus dulcis</name>
    <dbReference type="NCBI Taxonomy" id="3755"/>
    <lineage>
        <taxon>Eukaryota</taxon>
        <taxon>Viridiplantae</taxon>
        <taxon>Streptophyta</taxon>
        <taxon>Embryophyta</taxon>
        <taxon>Tracheophyta</taxon>
        <taxon>Spermatophyta</taxon>
        <taxon>Magnoliopsida</taxon>
        <taxon>eudicotyledons</taxon>
        <taxon>Gunneridae</taxon>
        <taxon>Pentapetalae</taxon>
        <taxon>rosids</taxon>
        <taxon>fabids</taxon>
        <taxon>Rosales</taxon>
        <taxon>Rosaceae</taxon>
        <taxon>Amygdaloideae</taxon>
        <taxon>Amygdaleae</taxon>
        <taxon>Prunus</taxon>
    </lineage>
</organism>
<proteinExistence type="predicted"/>
<dbReference type="InParanoid" id="A0A5E4GAZ3"/>
<accession>A0A5E4GAZ3</accession>
<dbReference type="EMBL" id="CABIKO010000476">
    <property type="protein sequence ID" value="VVA36770.1"/>
    <property type="molecule type" value="Genomic_DNA"/>
</dbReference>
<dbReference type="SUPFAM" id="SSF53098">
    <property type="entry name" value="Ribonuclease H-like"/>
    <property type="match status" value="1"/>
</dbReference>
<name>A0A5E4GAZ3_PRUDU</name>
<dbReference type="Gramene" id="VVA36770">
    <property type="protein sequence ID" value="VVA36770"/>
    <property type="gene ID" value="Prudul26B018862"/>
</dbReference>
<feature type="non-terminal residue" evidence="1">
    <location>
        <position position="137"/>
    </location>
</feature>
<evidence type="ECO:0000313" key="1">
    <source>
        <dbReference type="EMBL" id="VVA36770.1"/>
    </source>
</evidence>
<reference evidence="2" key="1">
    <citation type="journal article" date="2020" name="Plant J.">
        <title>Transposons played a major role in the diversification between the closely related almond and peach genomes: results from the almond genome sequence.</title>
        <authorList>
            <person name="Alioto T."/>
            <person name="Alexiou K.G."/>
            <person name="Bardil A."/>
            <person name="Barteri F."/>
            <person name="Castanera R."/>
            <person name="Cruz F."/>
            <person name="Dhingra A."/>
            <person name="Duval H."/>
            <person name="Fernandez I Marti A."/>
            <person name="Frias L."/>
            <person name="Galan B."/>
            <person name="Garcia J.L."/>
            <person name="Howad W."/>
            <person name="Gomez-Garrido J."/>
            <person name="Gut M."/>
            <person name="Julca I."/>
            <person name="Morata J."/>
            <person name="Puigdomenech P."/>
            <person name="Ribeca P."/>
            <person name="Rubio Cabetas M.J."/>
            <person name="Vlasova A."/>
            <person name="Wirthensohn M."/>
            <person name="Garcia-Mas J."/>
            <person name="Gabaldon T."/>
            <person name="Casacuberta J.M."/>
            <person name="Arus P."/>
        </authorList>
    </citation>
    <scope>NUCLEOTIDE SEQUENCE [LARGE SCALE GENOMIC DNA]</scope>
    <source>
        <strain evidence="2">cv. Texas</strain>
    </source>
</reference>
<evidence type="ECO:0000313" key="2">
    <source>
        <dbReference type="Proteomes" id="UP000327085"/>
    </source>
</evidence>
<dbReference type="OMA" id="HRMIENI"/>
<dbReference type="Proteomes" id="UP000327085">
    <property type="component" value="Chromosome 1"/>
</dbReference>